<dbReference type="FunFam" id="1.10.10.2830:FF:000001">
    <property type="entry name" value="Chromosome partitioning protein ParB"/>
    <property type="match status" value="1"/>
</dbReference>
<dbReference type="CDD" id="cd16393">
    <property type="entry name" value="SPO0J_N"/>
    <property type="match status" value="1"/>
</dbReference>
<keyword evidence="3" id="KW-0238">DNA-binding</keyword>
<dbReference type="OrthoDB" id="9802051at2"/>
<dbReference type="Pfam" id="PF02195">
    <property type="entry name" value="ParB_N"/>
    <property type="match status" value="1"/>
</dbReference>
<dbReference type="Pfam" id="PF17762">
    <property type="entry name" value="HTH_ParB"/>
    <property type="match status" value="1"/>
</dbReference>
<keyword evidence="2" id="KW-0159">Chromosome partition</keyword>
<dbReference type="InterPro" id="IPR004437">
    <property type="entry name" value="ParB/RepB/Spo0J"/>
</dbReference>
<dbReference type="NCBIfam" id="TIGR00180">
    <property type="entry name" value="parB_part"/>
    <property type="match status" value="1"/>
</dbReference>
<dbReference type="InterPro" id="IPR041468">
    <property type="entry name" value="HTH_ParB/Spo0J"/>
</dbReference>
<dbReference type="Proteomes" id="UP000427769">
    <property type="component" value="Chromosome"/>
</dbReference>
<dbReference type="GO" id="GO:0003677">
    <property type="term" value="F:DNA binding"/>
    <property type="evidence" value="ECO:0007669"/>
    <property type="project" value="UniProtKB-KW"/>
</dbReference>
<organism evidence="5 6">
    <name type="scientific">Desulfosarcina widdelii</name>
    <dbReference type="NCBI Taxonomy" id="947919"/>
    <lineage>
        <taxon>Bacteria</taxon>
        <taxon>Pseudomonadati</taxon>
        <taxon>Thermodesulfobacteriota</taxon>
        <taxon>Desulfobacteria</taxon>
        <taxon>Desulfobacterales</taxon>
        <taxon>Desulfosarcinaceae</taxon>
        <taxon>Desulfosarcina</taxon>
    </lineage>
</organism>
<name>A0A5K7ZDP0_9BACT</name>
<evidence type="ECO:0000256" key="1">
    <source>
        <dbReference type="ARBA" id="ARBA00006295"/>
    </source>
</evidence>
<evidence type="ECO:0000256" key="2">
    <source>
        <dbReference type="ARBA" id="ARBA00022829"/>
    </source>
</evidence>
<evidence type="ECO:0000313" key="5">
    <source>
        <dbReference type="EMBL" id="BBO78309.1"/>
    </source>
</evidence>
<evidence type="ECO:0000256" key="3">
    <source>
        <dbReference type="ARBA" id="ARBA00023125"/>
    </source>
</evidence>
<dbReference type="KEGG" id="dwd:DSCW_57260"/>
<sequence>MPEKRKTTSAGTGAKKKRKMALGRGLDALIPDLGSVEGISGEPAAARKDYFFCAIDLIRPNRYQPRRQFSSDELEDLAESIRSQGILQPLLVRPDDVGYELVAGERRLRAATLAGLSQVPVLVKEISDGKMLEISIVENIQRENLNPMEEAEAYHRLISEFELTQDQAAERVGKSRSAVANFLRLRQLPDPIKSSIMEGTLSMGHARALLGADTPAKQQAAFREVVAKKLSVRETEALIKRINRQKKPAPIPEMTPEQRYFNDISEDLARHFGTRVRIQRKGKKGRVEIDFFSDDDLDRLLTLLRG</sequence>
<gene>
    <name evidence="5" type="ORF">DSCW_57260</name>
</gene>
<dbReference type="InterPro" id="IPR057240">
    <property type="entry name" value="ParB_dimer_C"/>
</dbReference>
<proteinExistence type="inferred from homology"/>
<dbReference type="PANTHER" id="PTHR33375:SF1">
    <property type="entry name" value="CHROMOSOME-PARTITIONING PROTEIN PARB-RELATED"/>
    <property type="match status" value="1"/>
</dbReference>
<dbReference type="SUPFAM" id="SSF109709">
    <property type="entry name" value="KorB DNA-binding domain-like"/>
    <property type="match status" value="1"/>
</dbReference>
<dbReference type="InterPro" id="IPR036086">
    <property type="entry name" value="ParB/Sulfiredoxin_sf"/>
</dbReference>
<dbReference type="GO" id="GO:0007059">
    <property type="term" value="P:chromosome segregation"/>
    <property type="evidence" value="ECO:0007669"/>
    <property type="project" value="UniProtKB-KW"/>
</dbReference>
<keyword evidence="6" id="KW-1185">Reference proteome</keyword>
<dbReference type="FunFam" id="3.90.1530.30:FF:000001">
    <property type="entry name" value="Chromosome partitioning protein ParB"/>
    <property type="match status" value="1"/>
</dbReference>
<dbReference type="PANTHER" id="PTHR33375">
    <property type="entry name" value="CHROMOSOME-PARTITIONING PROTEIN PARB-RELATED"/>
    <property type="match status" value="1"/>
</dbReference>
<reference evidence="5 6" key="1">
    <citation type="submission" date="2019-11" db="EMBL/GenBank/DDBJ databases">
        <title>Comparative genomics of hydrocarbon-degrading Desulfosarcina strains.</title>
        <authorList>
            <person name="Watanabe M."/>
            <person name="Kojima H."/>
            <person name="Fukui M."/>
        </authorList>
    </citation>
    <scope>NUCLEOTIDE SEQUENCE [LARGE SCALE GENOMIC DNA]</scope>
    <source>
        <strain evidence="5 6">PP31</strain>
    </source>
</reference>
<dbReference type="EMBL" id="AP021875">
    <property type="protein sequence ID" value="BBO78309.1"/>
    <property type="molecule type" value="Genomic_DNA"/>
</dbReference>
<dbReference type="Pfam" id="PF23552">
    <property type="entry name" value="ParB_C"/>
    <property type="match status" value="1"/>
</dbReference>
<accession>A0A5K7ZDP0</accession>
<dbReference type="GO" id="GO:0045881">
    <property type="term" value="P:positive regulation of sporulation resulting in formation of a cellular spore"/>
    <property type="evidence" value="ECO:0007669"/>
    <property type="project" value="TreeGrafter"/>
</dbReference>
<dbReference type="Gene3D" id="1.10.10.2830">
    <property type="match status" value="1"/>
</dbReference>
<protein>
    <submittedName>
        <fullName evidence="5">Chromosome partitioning protein ParB</fullName>
    </submittedName>
</protein>
<evidence type="ECO:0000259" key="4">
    <source>
        <dbReference type="SMART" id="SM00470"/>
    </source>
</evidence>
<dbReference type="Gene3D" id="3.90.1530.30">
    <property type="match status" value="1"/>
</dbReference>
<dbReference type="SMART" id="SM00470">
    <property type="entry name" value="ParB"/>
    <property type="match status" value="1"/>
</dbReference>
<feature type="domain" description="ParB-like N-terminal" evidence="4">
    <location>
        <begin position="51"/>
        <end position="140"/>
    </location>
</feature>
<dbReference type="RefSeq" id="WP_155306956.1">
    <property type="nucleotide sequence ID" value="NZ_AP021875.1"/>
</dbReference>
<dbReference type="InterPro" id="IPR050336">
    <property type="entry name" value="Chromosome_partition/occlusion"/>
</dbReference>
<evidence type="ECO:0000313" key="6">
    <source>
        <dbReference type="Proteomes" id="UP000427769"/>
    </source>
</evidence>
<dbReference type="GO" id="GO:0005694">
    <property type="term" value="C:chromosome"/>
    <property type="evidence" value="ECO:0007669"/>
    <property type="project" value="TreeGrafter"/>
</dbReference>
<dbReference type="AlphaFoldDB" id="A0A5K7ZDP0"/>
<comment type="similarity">
    <text evidence="1">Belongs to the ParB family.</text>
</comment>
<dbReference type="SUPFAM" id="SSF110849">
    <property type="entry name" value="ParB/Sulfiredoxin"/>
    <property type="match status" value="1"/>
</dbReference>
<dbReference type="InterPro" id="IPR003115">
    <property type="entry name" value="ParB_N"/>
</dbReference>